<accession>A0ABW5QUC1</accession>
<organism evidence="5 6">
    <name type="scientific">Paenibacillus thailandensis</name>
    <dbReference type="NCBI Taxonomy" id="393250"/>
    <lineage>
        <taxon>Bacteria</taxon>
        <taxon>Bacillati</taxon>
        <taxon>Bacillota</taxon>
        <taxon>Bacilli</taxon>
        <taxon>Bacillales</taxon>
        <taxon>Paenibacillaceae</taxon>
        <taxon>Paenibacillus</taxon>
    </lineage>
</organism>
<evidence type="ECO:0000259" key="4">
    <source>
        <dbReference type="SMART" id="SM00849"/>
    </source>
</evidence>
<comment type="catalytic activity">
    <reaction evidence="1">
        <text>3',5'-cyclic CMP + H2O = CMP + H(+)</text>
        <dbReference type="Rhea" id="RHEA:72675"/>
        <dbReference type="ChEBI" id="CHEBI:15377"/>
        <dbReference type="ChEBI" id="CHEBI:15378"/>
        <dbReference type="ChEBI" id="CHEBI:58003"/>
        <dbReference type="ChEBI" id="CHEBI:60377"/>
    </reaction>
    <physiologicalReaction direction="left-to-right" evidence="1">
        <dbReference type="Rhea" id="RHEA:72676"/>
    </physiologicalReaction>
</comment>
<dbReference type="SMART" id="SM00849">
    <property type="entry name" value="Lactamase_B"/>
    <property type="match status" value="1"/>
</dbReference>
<evidence type="ECO:0000256" key="2">
    <source>
        <dbReference type="ARBA" id="ARBA00034301"/>
    </source>
</evidence>
<dbReference type="Gene3D" id="3.60.15.10">
    <property type="entry name" value="Ribonuclease Z/Hydroxyacylglutathione hydrolase-like"/>
    <property type="match status" value="1"/>
</dbReference>
<dbReference type="InterPro" id="IPR050855">
    <property type="entry name" value="NDM-1-like"/>
</dbReference>
<dbReference type="PANTHER" id="PTHR42951">
    <property type="entry name" value="METALLO-BETA-LACTAMASE DOMAIN-CONTAINING"/>
    <property type="match status" value="1"/>
</dbReference>
<feature type="domain" description="Metallo-beta-lactamase" evidence="4">
    <location>
        <begin position="38"/>
        <end position="248"/>
    </location>
</feature>
<dbReference type="RefSeq" id="WP_379270640.1">
    <property type="nucleotide sequence ID" value="NZ_JBHUGT010000044.1"/>
</dbReference>
<comment type="catalytic activity">
    <reaction evidence="3">
        <text>3',5'-cyclic UMP + H2O = UMP + H(+)</text>
        <dbReference type="Rhea" id="RHEA:70575"/>
        <dbReference type="ChEBI" id="CHEBI:15377"/>
        <dbReference type="ChEBI" id="CHEBI:15378"/>
        <dbReference type="ChEBI" id="CHEBI:57865"/>
        <dbReference type="ChEBI" id="CHEBI:184387"/>
    </reaction>
    <physiologicalReaction direction="left-to-right" evidence="3">
        <dbReference type="Rhea" id="RHEA:70576"/>
    </physiologicalReaction>
</comment>
<name>A0ABW5QUC1_9BACL</name>
<protein>
    <submittedName>
        <fullName evidence="5">MBL fold metallo-hydrolase</fullName>
    </submittedName>
</protein>
<dbReference type="Proteomes" id="UP001597493">
    <property type="component" value="Unassembled WGS sequence"/>
</dbReference>
<dbReference type="InterPro" id="IPR001279">
    <property type="entry name" value="Metallo-B-lactamas"/>
</dbReference>
<proteinExistence type="predicted"/>
<dbReference type="CDD" id="cd07721">
    <property type="entry name" value="yflN-like_MBL-fold"/>
    <property type="match status" value="1"/>
</dbReference>
<comment type="caution">
    <text evidence="5">The sequence shown here is derived from an EMBL/GenBank/DDBJ whole genome shotgun (WGS) entry which is preliminary data.</text>
</comment>
<dbReference type="PANTHER" id="PTHR42951:SF17">
    <property type="entry name" value="METALLO-BETA-LACTAMASE DOMAIN-CONTAINING PROTEIN"/>
    <property type="match status" value="1"/>
</dbReference>
<gene>
    <name evidence="5" type="ORF">ACFSW5_06760</name>
</gene>
<dbReference type="InterPro" id="IPR036866">
    <property type="entry name" value="RibonucZ/Hydroxyglut_hydro"/>
</dbReference>
<evidence type="ECO:0000313" key="5">
    <source>
        <dbReference type="EMBL" id="MFD2659967.1"/>
    </source>
</evidence>
<evidence type="ECO:0000256" key="3">
    <source>
        <dbReference type="ARBA" id="ARBA00048505"/>
    </source>
</evidence>
<evidence type="ECO:0000256" key="1">
    <source>
        <dbReference type="ARBA" id="ARBA00034221"/>
    </source>
</evidence>
<sequence length="281" mass="30721">MDQQTSYGEDYRYLPVTSVNSGKEWLAARGVYCHTIQIVNVCFVGFPDHSGWVLVDAGMPESADKIIGAAEERFGRSAGPACIVLTHGHFDHVGAVVDLAEHWKVPVYAHEAELPYLTGKQSYPEPDPSVEGGLVAKLSPMFPVSPVDLGAHVKPLPQDYSVPFLSEWRWIHTPGHTPGHISLFRESDRTLIAGDAFVAVKQESLYKVYMQDLEISGPPRYLTTDWIAAGESVRKLEALKPATAVTGHGVPVGGDTLSDGLGKLARDFDRIAVPRHGKYVH</sequence>
<evidence type="ECO:0000313" key="6">
    <source>
        <dbReference type="Proteomes" id="UP001597493"/>
    </source>
</evidence>
<dbReference type="SUPFAM" id="SSF56281">
    <property type="entry name" value="Metallo-hydrolase/oxidoreductase"/>
    <property type="match status" value="1"/>
</dbReference>
<dbReference type="Pfam" id="PF00753">
    <property type="entry name" value="Lactamase_B"/>
    <property type="match status" value="1"/>
</dbReference>
<dbReference type="EMBL" id="JBHUMY010000006">
    <property type="protein sequence ID" value="MFD2659967.1"/>
    <property type="molecule type" value="Genomic_DNA"/>
</dbReference>
<comment type="function">
    <text evidence="2">Counteracts the endogenous Pycsar antiviral defense system. Phosphodiesterase that enables metal-dependent hydrolysis of host cyclic nucleotide Pycsar defense signals such as cCMP and cUMP.</text>
</comment>
<keyword evidence="6" id="KW-1185">Reference proteome</keyword>
<reference evidence="6" key="1">
    <citation type="journal article" date="2019" name="Int. J. Syst. Evol. Microbiol.">
        <title>The Global Catalogue of Microorganisms (GCM) 10K type strain sequencing project: providing services to taxonomists for standard genome sequencing and annotation.</title>
        <authorList>
            <consortium name="The Broad Institute Genomics Platform"/>
            <consortium name="The Broad Institute Genome Sequencing Center for Infectious Disease"/>
            <person name="Wu L."/>
            <person name="Ma J."/>
        </authorList>
    </citation>
    <scope>NUCLEOTIDE SEQUENCE [LARGE SCALE GENOMIC DNA]</scope>
    <source>
        <strain evidence="6">TISTR 1827</strain>
    </source>
</reference>